<reference evidence="3 4" key="1">
    <citation type="submission" date="2017-11" db="EMBL/GenBank/DDBJ databases">
        <title>Whole genome sequencing of Psychrobacter pocilloporae S6-60T(=JCM 31058T=LMG 29157T).</title>
        <authorList>
            <person name="Das S.K."/>
        </authorList>
    </citation>
    <scope>NUCLEOTIDE SEQUENCE [LARGE SCALE GENOMIC DNA]</scope>
    <source>
        <strain evidence="3 4">S6-60</strain>
    </source>
</reference>
<dbReference type="EMBL" id="PGFT01000001">
    <property type="protein sequence ID" value="MDH4905093.1"/>
    <property type="molecule type" value="Genomic_DNA"/>
</dbReference>
<sequence length="168" mass="19502">MFWLGFGITAVGAIACALASMFEQDSLTESQQALSHLKKERQSRQRELEDYQRQCQAASSLSQYVALYRLVSQAAQACASQYEEQEQLLFMLNERMTKSITTRLALMRQQDQACDDQKRTLDQQFAIVQDDAKKALEEFERVEAQRQETEQQLRIFCDLIQQLQAYLE</sequence>
<feature type="signal peptide" evidence="2">
    <location>
        <begin position="1"/>
        <end position="19"/>
    </location>
</feature>
<evidence type="ECO:0000313" key="3">
    <source>
        <dbReference type="EMBL" id="MDH4905093.1"/>
    </source>
</evidence>
<organism evidence="3 4">
    <name type="scientific">Psychrobacter pocilloporae</name>
    <dbReference type="NCBI Taxonomy" id="1775882"/>
    <lineage>
        <taxon>Bacteria</taxon>
        <taxon>Pseudomonadati</taxon>
        <taxon>Pseudomonadota</taxon>
        <taxon>Gammaproteobacteria</taxon>
        <taxon>Moraxellales</taxon>
        <taxon>Moraxellaceae</taxon>
        <taxon>Psychrobacter</taxon>
    </lineage>
</organism>
<dbReference type="RefSeq" id="WP_284719459.1">
    <property type="nucleotide sequence ID" value="NZ_PGFT01000001.1"/>
</dbReference>
<feature type="chain" id="PRO_5045172100" evidence="2">
    <location>
        <begin position="20"/>
        <end position="168"/>
    </location>
</feature>
<accession>A0ABT6ITP4</accession>
<name>A0ABT6ITP4_9GAMM</name>
<dbReference type="Proteomes" id="UP001243298">
    <property type="component" value="Unassembled WGS sequence"/>
</dbReference>
<feature type="coiled-coil region" evidence="1">
    <location>
        <begin position="125"/>
        <end position="152"/>
    </location>
</feature>
<keyword evidence="4" id="KW-1185">Reference proteome</keyword>
<comment type="caution">
    <text evidence="3">The sequence shown here is derived from an EMBL/GenBank/DDBJ whole genome shotgun (WGS) entry which is preliminary data.</text>
</comment>
<keyword evidence="1" id="KW-0175">Coiled coil</keyword>
<gene>
    <name evidence="3" type="ORF">CUR83_08505</name>
</gene>
<evidence type="ECO:0000256" key="2">
    <source>
        <dbReference type="SAM" id="SignalP"/>
    </source>
</evidence>
<protein>
    <submittedName>
        <fullName evidence="3">Uncharacterized protein</fullName>
    </submittedName>
</protein>
<feature type="coiled-coil region" evidence="1">
    <location>
        <begin position="27"/>
        <end position="54"/>
    </location>
</feature>
<evidence type="ECO:0000313" key="4">
    <source>
        <dbReference type="Proteomes" id="UP001243298"/>
    </source>
</evidence>
<evidence type="ECO:0000256" key="1">
    <source>
        <dbReference type="SAM" id="Coils"/>
    </source>
</evidence>
<keyword evidence="2" id="KW-0732">Signal</keyword>
<proteinExistence type="predicted"/>